<dbReference type="RefSeq" id="WP_381523357.1">
    <property type="nucleotide sequence ID" value="NZ_JBHULN010000007.1"/>
</dbReference>
<keyword evidence="2 4" id="KW-0560">Oxidoreductase</keyword>
<dbReference type="PANTHER" id="PTHR43639:SF1">
    <property type="entry name" value="SHORT-CHAIN DEHYDROGENASE_REDUCTASE FAMILY PROTEIN"/>
    <property type="match status" value="1"/>
</dbReference>
<reference evidence="5" key="1">
    <citation type="journal article" date="2019" name="Int. J. Syst. Evol. Microbiol.">
        <title>The Global Catalogue of Microorganisms (GCM) 10K type strain sequencing project: providing services to taxonomists for standard genome sequencing and annotation.</title>
        <authorList>
            <consortium name="The Broad Institute Genomics Platform"/>
            <consortium name="The Broad Institute Genome Sequencing Center for Infectious Disease"/>
            <person name="Wu L."/>
            <person name="Ma J."/>
        </authorList>
    </citation>
    <scope>NUCLEOTIDE SEQUENCE [LARGE SCALE GENOMIC DNA]</scope>
    <source>
        <strain evidence="5">KCTC 42805</strain>
    </source>
</reference>
<dbReference type="Pfam" id="PF13561">
    <property type="entry name" value="adh_short_C2"/>
    <property type="match status" value="1"/>
</dbReference>
<dbReference type="PANTHER" id="PTHR43639">
    <property type="entry name" value="OXIDOREDUCTASE, SHORT-CHAIN DEHYDROGENASE/REDUCTASE FAMILY (AFU_ORTHOLOGUE AFUA_5G02870)"/>
    <property type="match status" value="1"/>
</dbReference>
<dbReference type="Gene3D" id="3.40.50.720">
    <property type="entry name" value="NAD(P)-binding Rossmann-like Domain"/>
    <property type="match status" value="1"/>
</dbReference>
<name>A0ABW5M4P5_9BACT</name>
<dbReference type="Proteomes" id="UP001597469">
    <property type="component" value="Unassembled WGS sequence"/>
</dbReference>
<dbReference type="EC" id="1.1.1.-" evidence="4"/>
<proteinExistence type="inferred from homology"/>
<dbReference type="PRINTS" id="PR00080">
    <property type="entry name" value="SDRFAMILY"/>
</dbReference>
<dbReference type="EMBL" id="JBHULN010000007">
    <property type="protein sequence ID" value="MFD2571639.1"/>
    <property type="molecule type" value="Genomic_DNA"/>
</dbReference>
<accession>A0ABW5M4P5</accession>
<dbReference type="GO" id="GO:0016491">
    <property type="term" value="F:oxidoreductase activity"/>
    <property type="evidence" value="ECO:0007669"/>
    <property type="project" value="UniProtKB-KW"/>
</dbReference>
<evidence type="ECO:0000256" key="1">
    <source>
        <dbReference type="ARBA" id="ARBA00006484"/>
    </source>
</evidence>
<dbReference type="InterPro" id="IPR036291">
    <property type="entry name" value="NAD(P)-bd_dom_sf"/>
</dbReference>
<comment type="similarity">
    <text evidence="1">Belongs to the short-chain dehydrogenases/reductases (SDR) family.</text>
</comment>
<feature type="domain" description="Ketoreductase" evidence="3">
    <location>
        <begin position="7"/>
        <end position="193"/>
    </location>
</feature>
<dbReference type="InterPro" id="IPR057326">
    <property type="entry name" value="KR_dom"/>
</dbReference>
<dbReference type="SUPFAM" id="SSF51735">
    <property type="entry name" value="NAD(P)-binding Rossmann-fold domains"/>
    <property type="match status" value="1"/>
</dbReference>
<evidence type="ECO:0000259" key="3">
    <source>
        <dbReference type="SMART" id="SM00822"/>
    </source>
</evidence>
<protein>
    <submittedName>
        <fullName evidence="4">SDR family NAD(P)-dependent oxidoreductase</fullName>
        <ecNumber evidence="4">1.1.1.-</ecNumber>
    </submittedName>
</protein>
<dbReference type="PRINTS" id="PR00081">
    <property type="entry name" value="GDHRDH"/>
</dbReference>
<sequence>MSKLENKVAFVTGGSRGIGAAIVKRLAADGASVAFTYLNAEAKANALVAEIEQAGGKAIAIRADSGDSKAAEGAVEAVVQNFGRLDIVVNSAGITTYKPVDHHEADLTGVSQLINVNLNGVAATVRAAAKYLREGGRVISIGSTFADRVAFAGFADYAASKAAVAAYSRGWAWDLGKKGITVNTVQPGPIATDMNPDNTEFATSVKAGLALGRYGRGEEIAAAVAFLASPEASFVTGSTLTVDGGQNA</sequence>
<comment type="caution">
    <text evidence="4">The sequence shown here is derived from an EMBL/GenBank/DDBJ whole genome shotgun (WGS) entry which is preliminary data.</text>
</comment>
<evidence type="ECO:0000313" key="4">
    <source>
        <dbReference type="EMBL" id="MFD2571639.1"/>
    </source>
</evidence>
<evidence type="ECO:0000256" key="2">
    <source>
        <dbReference type="ARBA" id="ARBA00023002"/>
    </source>
</evidence>
<organism evidence="4 5">
    <name type="scientific">Spirosoma soli</name>
    <dbReference type="NCBI Taxonomy" id="1770529"/>
    <lineage>
        <taxon>Bacteria</taxon>
        <taxon>Pseudomonadati</taxon>
        <taxon>Bacteroidota</taxon>
        <taxon>Cytophagia</taxon>
        <taxon>Cytophagales</taxon>
        <taxon>Cytophagaceae</taxon>
        <taxon>Spirosoma</taxon>
    </lineage>
</organism>
<keyword evidence="5" id="KW-1185">Reference proteome</keyword>
<dbReference type="SMART" id="SM00822">
    <property type="entry name" value="PKS_KR"/>
    <property type="match status" value="1"/>
</dbReference>
<gene>
    <name evidence="4" type="ORF">ACFSUS_13425</name>
</gene>
<dbReference type="InterPro" id="IPR002347">
    <property type="entry name" value="SDR_fam"/>
</dbReference>
<evidence type="ECO:0000313" key="5">
    <source>
        <dbReference type="Proteomes" id="UP001597469"/>
    </source>
</evidence>